<dbReference type="GeneID" id="94848157"/>
<dbReference type="EMBL" id="MLAK01001465">
    <property type="protein sequence ID" value="OHS92813.1"/>
    <property type="molecule type" value="Genomic_DNA"/>
</dbReference>
<keyword evidence="2" id="KW-1185">Reference proteome</keyword>
<evidence type="ECO:0000313" key="2">
    <source>
        <dbReference type="Proteomes" id="UP000179807"/>
    </source>
</evidence>
<proteinExistence type="predicted"/>
<accession>A0A1J4J5S8</accession>
<protein>
    <recommendedName>
        <fullName evidence="3">Importin N-terminal domain-containing protein</fullName>
    </recommendedName>
</protein>
<dbReference type="SUPFAM" id="SSF48371">
    <property type="entry name" value="ARM repeat"/>
    <property type="match status" value="1"/>
</dbReference>
<comment type="caution">
    <text evidence="1">The sequence shown here is derived from an EMBL/GenBank/DDBJ whole genome shotgun (WGS) entry which is preliminary data.</text>
</comment>
<dbReference type="InterPro" id="IPR011989">
    <property type="entry name" value="ARM-like"/>
</dbReference>
<dbReference type="RefSeq" id="XP_068345950.1">
    <property type="nucleotide sequence ID" value="XM_068513453.1"/>
</dbReference>
<evidence type="ECO:0008006" key="3">
    <source>
        <dbReference type="Google" id="ProtNLM"/>
    </source>
</evidence>
<dbReference type="AlphaFoldDB" id="A0A1J4J5S8"/>
<name>A0A1J4J5S8_9EUKA</name>
<organism evidence="1 2">
    <name type="scientific">Tritrichomonas foetus</name>
    <dbReference type="NCBI Taxonomy" id="1144522"/>
    <lineage>
        <taxon>Eukaryota</taxon>
        <taxon>Metamonada</taxon>
        <taxon>Parabasalia</taxon>
        <taxon>Tritrichomonadida</taxon>
        <taxon>Tritrichomonadidae</taxon>
        <taxon>Tritrichomonas</taxon>
    </lineage>
</organism>
<dbReference type="VEuPathDB" id="TrichDB:TRFO_40878"/>
<evidence type="ECO:0000313" key="1">
    <source>
        <dbReference type="EMBL" id="OHS92813.1"/>
    </source>
</evidence>
<sequence length="999" mass="115224">MNENQLENILLSTLHSSNEIRIQAENSIEIMRNNLQEYFTNIYDLLSTTSNQVAFNMGLALILHEIRSDNFWANRRNDTIIFKFLELIKQFIILRKINEETLPSCNIVNIILQGFYQKSQFSVKNHIIDFLLIFCQEFPHLLHVFVDCLSNIFLECDCYLPLNHFLSLFSSPITSSHDFTSKFKLLISFARTFFSNKNIHLCNNELGINIDTLNEIFLNYFNNIPADCLNSILSFFSENLQKISRLVEIHLQTFFQFFSKCFSINDETTRALTTDCLVSIVTTFPNSDDIVLFSLSEIMKIIEMDENFLQLGRNGISLISQNASPFLFLNKLENIHKTNNFHYSYLIALAEIDSNLSIYMIEHTTQYFMEIQTLVNEGVFRNKFASFLAIINLCNILAPSFQEDNFNGLFGILSNHLYQETNFELLILILEGLTGFLNCVSINENSQSISMLFEFLMNLLLKCKNVVIQSTIIKVMNSFVQALSQSFLLYFPSLLKILFQLVETNRLDLTISIIRLCDIVVTHLGKFIQSREELLPLFHISLELRNKVENESYIEYISHAIISFIHFFDDTISNDVIQIIPVYFGIASKEIEITHFPDNHQIEYIPGFVRASTNDFVKRSTIREISFALMTINTIISLLKRNYQQFVPVTIEIVSKWIRYPILINEVRYPSWLILNKLMLFCDINADIVPILFIENSINLLLMDKIIPFIKNAIQIGMVRNSLKIDCFIKILEIVLQSLQNKINSAECAIITETNFIKFGLKNIPQVTSSFFNNIIKPVIPELIQHENGLEFVLKVAPTYIIISHDNSFLGDLIFIMNESLNDIESSNAQIAMKAIGKLCKENLYSQDFYLLEYEKMVSILNNKNSFENDSLILLNETIISFTKLIQSHHDLFDMNISIKLLFDSVGMLISHKKSQIVNDFIATLLVNKTSEVLEVIGVSSLIKIVLSQINRESVSQKSNEIFKQFLIQFFTKGNPVPQELGLTEREVNKLQSILGNQQ</sequence>
<reference evidence="1" key="1">
    <citation type="submission" date="2016-10" db="EMBL/GenBank/DDBJ databases">
        <authorList>
            <person name="Benchimol M."/>
            <person name="Almeida L.G."/>
            <person name="Vasconcelos A.T."/>
            <person name="Perreira-Neves A."/>
            <person name="Rosa I.A."/>
            <person name="Tasca T."/>
            <person name="Bogo M.R."/>
            <person name="de Souza W."/>
        </authorList>
    </citation>
    <scope>NUCLEOTIDE SEQUENCE [LARGE SCALE GENOMIC DNA]</scope>
    <source>
        <strain evidence="1">K</strain>
    </source>
</reference>
<dbReference type="InterPro" id="IPR016024">
    <property type="entry name" value="ARM-type_fold"/>
</dbReference>
<dbReference type="Gene3D" id="1.25.10.10">
    <property type="entry name" value="Leucine-rich Repeat Variant"/>
    <property type="match status" value="1"/>
</dbReference>
<dbReference type="Proteomes" id="UP000179807">
    <property type="component" value="Unassembled WGS sequence"/>
</dbReference>
<gene>
    <name evidence="1" type="ORF">TRFO_40878</name>
</gene>